<feature type="non-terminal residue" evidence="1">
    <location>
        <position position="27"/>
    </location>
</feature>
<organism evidence="1">
    <name type="scientific">marine metagenome</name>
    <dbReference type="NCBI Taxonomy" id="408172"/>
    <lineage>
        <taxon>unclassified sequences</taxon>
        <taxon>metagenomes</taxon>
        <taxon>ecological metagenomes</taxon>
    </lineage>
</organism>
<accession>A0A382IXD6</accession>
<name>A0A382IXD6_9ZZZZ</name>
<protein>
    <submittedName>
        <fullName evidence="1">Uncharacterized protein</fullName>
    </submittedName>
</protein>
<gene>
    <name evidence="1" type="ORF">METZ01_LOCUS256853</name>
</gene>
<evidence type="ECO:0000313" key="1">
    <source>
        <dbReference type="EMBL" id="SVC03999.1"/>
    </source>
</evidence>
<dbReference type="EMBL" id="UINC01070110">
    <property type="protein sequence ID" value="SVC03999.1"/>
    <property type="molecule type" value="Genomic_DNA"/>
</dbReference>
<dbReference type="AlphaFoldDB" id="A0A382IXD6"/>
<proteinExistence type="predicted"/>
<reference evidence="1" key="1">
    <citation type="submission" date="2018-05" db="EMBL/GenBank/DDBJ databases">
        <authorList>
            <person name="Lanie J.A."/>
            <person name="Ng W.-L."/>
            <person name="Kazmierczak K.M."/>
            <person name="Andrzejewski T.M."/>
            <person name="Davidsen T.M."/>
            <person name="Wayne K.J."/>
            <person name="Tettelin H."/>
            <person name="Glass J.I."/>
            <person name="Rusch D."/>
            <person name="Podicherti R."/>
            <person name="Tsui H.-C.T."/>
            <person name="Winkler M.E."/>
        </authorList>
    </citation>
    <scope>NUCLEOTIDE SEQUENCE</scope>
</reference>
<sequence>MYNIGALALLWLVAFGVRWLYIEQSQS</sequence>